<dbReference type="Proteomes" id="UP000799428">
    <property type="component" value="Unassembled WGS sequence"/>
</dbReference>
<reference evidence="3" key="1">
    <citation type="journal article" date="2020" name="Stud. Mycol.">
        <title>101 Dothideomycetes genomes: a test case for predicting lifestyles and emergence of pathogens.</title>
        <authorList>
            <person name="Haridas S."/>
            <person name="Albert R."/>
            <person name="Binder M."/>
            <person name="Bloem J."/>
            <person name="Labutti K."/>
            <person name="Salamov A."/>
            <person name="Andreopoulos B."/>
            <person name="Baker S."/>
            <person name="Barry K."/>
            <person name="Bills G."/>
            <person name="Bluhm B."/>
            <person name="Cannon C."/>
            <person name="Castanera R."/>
            <person name="Culley D."/>
            <person name="Daum C."/>
            <person name="Ezra D."/>
            <person name="Gonzalez J."/>
            <person name="Henrissat B."/>
            <person name="Kuo A."/>
            <person name="Liang C."/>
            <person name="Lipzen A."/>
            <person name="Lutzoni F."/>
            <person name="Magnuson J."/>
            <person name="Mondo S."/>
            <person name="Nolan M."/>
            <person name="Ohm R."/>
            <person name="Pangilinan J."/>
            <person name="Park H.-J."/>
            <person name="Ramirez L."/>
            <person name="Alfaro M."/>
            <person name="Sun H."/>
            <person name="Tritt A."/>
            <person name="Yoshinaga Y."/>
            <person name="Zwiers L.-H."/>
            <person name="Turgeon B."/>
            <person name="Goodwin S."/>
            <person name="Spatafora J."/>
            <person name="Crous P."/>
            <person name="Grigoriev I."/>
        </authorList>
    </citation>
    <scope>NUCLEOTIDE SEQUENCE</scope>
    <source>
        <strain evidence="3">CBS 279.74</strain>
    </source>
</reference>
<accession>A0A6G1K4U8</accession>
<dbReference type="InterPro" id="IPR001279">
    <property type="entry name" value="Metallo-B-lactamas"/>
</dbReference>
<evidence type="ECO:0000313" key="3">
    <source>
        <dbReference type="EMBL" id="KAF2707780.1"/>
    </source>
</evidence>
<dbReference type="Pfam" id="PF02469">
    <property type="entry name" value="Fasciclin"/>
    <property type="match status" value="1"/>
</dbReference>
<evidence type="ECO:0000259" key="2">
    <source>
        <dbReference type="PROSITE" id="PS50213"/>
    </source>
</evidence>
<sequence>MKPVFICMSPAATVCLVLAASSQSRPFDSLSNILFSAQSRLGHPHHNPSSQTMPPSEEVSTGIIISDVIGKTQTIGIFSGLTRDIDAISGRLEDAAQNATVLAPDNNAMKNLARKPWEDPKDYETLGTNAYQGEDGQERAQKNLRTFVETHIVPQSPWKEREKVKTLAGKEIWYETEDGKTKIQPAGVEVVSIADKVSNGEVWVLDGSLDPRQYVPASGQAWTSLSLEASKQENHFEQDATDPRIWFITTSPKARERCILIQTPAGNILWDLISFIDQGTIDFVKSKGGLKAIVISHPHFYTTHLEWAHTFGCPVYTSKADEEWLNRKDAYGLRELIDGTTEIVDGVTAIQAGGHFDGSLILHWDKNIFIADTMMSVPSGFYHKDRLPGTTSYSFMWSYPNMIPLPPPKIHGIWKALKPFDFEASFGGFPGQNVRREDLKQQVLESMKIFVKTAGHANADILLESL</sequence>
<keyword evidence="1" id="KW-0732">Signal</keyword>
<dbReference type="InterPro" id="IPR000782">
    <property type="entry name" value="FAS1_domain"/>
</dbReference>
<protein>
    <recommendedName>
        <fullName evidence="2">FAS1 domain-containing protein</fullName>
    </recommendedName>
</protein>
<dbReference type="Gene3D" id="2.30.180.10">
    <property type="entry name" value="FAS1 domain"/>
    <property type="match status" value="1"/>
</dbReference>
<dbReference type="SUPFAM" id="SSF56281">
    <property type="entry name" value="Metallo-hydrolase/oxidoreductase"/>
    <property type="match status" value="1"/>
</dbReference>
<name>A0A6G1K4U8_9PLEO</name>
<evidence type="ECO:0000313" key="4">
    <source>
        <dbReference type="Proteomes" id="UP000799428"/>
    </source>
</evidence>
<dbReference type="PROSITE" id="PS50213">
    <property type="entry name" value="FAS1"/>
    <property type="match status" value="1"/>
</dbReference>
<feature type="chain" id="PRO_5026024741" description="FAS1 domain-containing protein" evidence="1">
    <location>
        <begin position="20"/>
        <end position="466"/>
    </location>
</feature>
<feature type="signal peptide" evidence="1">
    <location>
        <begin position="1"/>
        <end position="19"/>
    </location>
</feature>
<feature type="domain" description="FAS1" evidence="2">
    <location>
        <begin position="62"/>
        <end position="209"/>
    </location>
</feature>
<dbReference type="AlphaFoldDB" id="A0A6G1K4U8"/>
<organism evidence="3 4">
    <name type="scientific">Pleomassaria siparia CBS 279.74</name>
    <dbReference type="NCBI Taxonomy" id="1314801"/>
    <lineage>
        <taxon>Eukaryota</taxon>
        <taxon>Fungi</taxon>
        <taxon>Dikarya</taxon>
        <taxon>Ascomycota</taxon>
        <taxon>Pezizomycotina</taxon>
        <taxon>Dothideomycetes</taxon>
        <taxon>Pleosporomycetidae</taxon>
        <taxon>Pleosporales</taxon>
        <taxon>Pleomassariaceae</taxon>
        <taxon>Pleomassaria</taxon>
    </lineage>
</organism>
<dbReference type="InterPro" id="IPR036866">
    <property type="entry name" value="RibonucZ/Hydroxyglut_hydro"/>
</dbReference>
<dbReference type="OrthoDB" id="17458at2759"/>
<gene>
    <name evidence="3" type="ORF">K504DRAFT_483099</name>
</gene>
<proteinExistence type="predicted"/>
<dbReference type="InterPro" id="IPR036378">
    <property type="entry name" value="FAS1_dom_sf"/>
</dbReference>
<keyword evidence="4" id="KW-1185">Reference proteome</keyword>
<dbReference type="SMART" id="SM00849">
    <property type="entry name" value="Lactamase_B"/>
    <property type="match status" value="1"/>
</dbReference>
<dbReference type="EMBL" id="MU005773">
    <property type="protein sequence ID" value="KAF2707780.1"/>
    <property type="molecule type" value="Genomic_DNA"/>
</dbReference>
<evidence type="ECO:0000256" key="1">
    <source>
        <dbReference type="SAM" id="SignalP"/>
    </source>
</evidence>
<dbReference type="PANTHER" id="PTHR36839:SF1">
    <property type="entry name" value="METALLO-BETA-LACTAMASE FAMILY PROTEIN (AFU_ORTHOLOGUE AFUA_5G12770)"/>
    <property type="match status" value="1"/>
</dbReference>
<dbReference type="SUPFAM" id="SSF82153">
    <property type="entry name" value="FAS1 domain"/>
    <property type="match status" value="1"/>
</dbReference>
<dbReference type="Gene3D" id="3.60.15.10">
    <property type="entry name" value="Ribonuclease Z/Hydroxyacylglutathione hydrolase-like"/>
    <property type="match status" value="1"/>
</dbReference>
<dbReference type="PANTHER" id="PTHR36839">
    <property type="entry name" value="METALLO-BETA-LACTAMASE FAMILY PROTEIN (AFU_ORTHOLOGUE AFUA_5G12770)"/>
    <property type="match status" value="1"/>
</dbReference>